<dbReference type="SUPFAM" id="SSF46689">
    <property type="entry name" value="Homeodomain-like"/>
    <property type="match status" value="1"/>
</dbReference>
<dbReference type="GO" id="GO:0003700">
    <property type="term" value="F:DNA-binding transcription factor activity"/>
    <property type="evidence" value="ECO:0007669"/>
    <property type="project" value="TreeGrafter"/>
</dbReference>
<name>A0A652KDW6_9ACTN</name>
<evidence type="ECO:0000256" key="2">
    <source>
        <dbReference type="ARBA" id="ARBA00023125"/>
    </source>
</evidence>
<dbReference type="Pfam" id="PF00440">
    <property type="entry name" value="TetR_N"/>
    <property type="match status" value="1"/>
</dbReference>
<evidence type="ECO:0000256" key="4">
    <source>
        <dbReference type="PROSITE-ProRule" id="PRU00335"/>
    </source>
</evidence>
<reference evidence="6" key="1">
    <citation type="submission" date="2018-10" db="EMBL/GenBank/DDBJ databases">
        <authorList>
            <person name="Hariharan J."/>
            <person name="Choudoir M.J."/>
            <person name="Diebold P."/>
            <person name="Panke-Buisse K."/>
            <person name="Campbell A.N."/>
            <person name="Buckley D.H."/>
        </authorList>
    </citation>
    <scope>NUCLEOTIDE SEQUENCE</scope>
    <source>
        <strain evidence="6">Gb1</strain>
    </source>
</reference>
<sequence>MYKRSEQTREALVSAAAELIATGRFADAGLVNICRVAGVSRGALYHHFTSIAELVAEVYAQARERATVLVEDSFAGSAADAPARFSVALGAAMAKDQLICAGMGLGADGTDSAPRLRDEVLGMVRDRIVEDARGGAAPDALADLAVVVTAGLESLGYTDSGWWDPRQTERLWGVLRPLFAEAHEVGATADQ</sequence>
<dbReference type="InterPro" id="IPR050109">
    <property type="entry name" value="HTH-type_TetR-like_transc_reg"/>
</dbReference>
<evidence type="ECO:0000256" key="1">
    <source>
        <dbReference type="ARBA" id="ARBA00023015"/>
    </source>
</evidence>
<feature type="DNA-binding region" description="H-T-H motif" evidence="4">
    <location>
        <begin position="29"/>
        <end position="48"/>
    </location>
</feature>
<dbReference type="GO" id="GO:0000976">
    <property type="term" value="F:transcription cis-regulatory region binding"/>
    <property type="evidence" value="ECO:0007669"/>
    <property type="project" value="TreeGrafter"/>
</dbReference>
<dbReference type="PANTHER" id="PTHR30055">
    <property type="entry name" value="HTH-TYPE TRANSCRIPTIONAL REGULATOR RUTR"/>
    <property type="match status" value="1"/>
</dbReference>
<dbReference type="AlphaFoldDB" id="A0A652KDW6"/>
<organism evidence="6">
    <name type="scientific">Streptomyces sp. gb1(2016)</name>
    <dbReference type="NCBI Taxonomy" id="1828321"/>
    <lineage>
        <taxon>Bacteria</taxon>
        <taxon>Bacillati</taxon>
        <taxon>Actinomycetota</taxon>
        <taxon>Actinomycetes</taxon>
        <taxon>Kitasatosporales</taxon>
        <taxon>Streptomycetaceae</taxon>
        <taxon>Streptomyces</taxon>
    </lineage>
</organism>
<feature type="domain" description="HTH tetR-type" evidence="5">
    <location>
        <begin position="6"/>
        <end position="66"/>
    </location>
</feature>
<evidence type="ECO:0000256" key="3">
    <source>
        <dbReference type="ARBA" id="ARBA00023163"/>
    </source>
</evidence>
<keyword evidence="1" id="KW-0805">Transcription regulation</keyword>
<keyword evidence="3" id="KW-0804">Transcription</keyword>
<dbReference type="PANTHER" id="PTHR30055:SF234">
    <property type="entry name" value="HTH-TYPE TRANSCRIPTIONAL REGULATOR BETI"/>
    <property type="match status" value="1"/>
</dbReference>
<dbReference type="EMBL" id="RDBM01000079">
    <property type="protein sequence ID" value="TXS21760.1"/>
    <property type="molecule type" value="Genomic_DNA"/>
</dbReference>
<dbReference type="RefSeq" id="WP_099177742.1">
    <property type="nucleotide sequence ID" value="NZ_RDBM01000079.1"/>
</dbReference>
<dbReference type="InterPro" id="IPR009057">
    <property type="entry name" value="Homeodomain-like_sf"/>
</dbReference>
<evidence type="ECO:0000259" key="5">
    <source>
        <dbReference type="PROSITE" id="PS50977"/>
    </source>
</evidence>
<accession>A0A652KDW6</accession>
<dbReference type="Gene3D" id="1.10.357.10">
    <property type="entry name" value="Tetracycline Repressor, domain 2"/>
    <property type="match status" value="1"/>
</dbReference>
<dbReference type="InterPro" id="IPR001647">
    <property type="entry name" value="HTH_TetR"/>
</dbReference>
<proteinExistence type="predicted"/>
<dbReference type="PROSITE" id="PS50977">
    <property type="entry name" value="HTH_TETR_2"/>
    <property type="match status" value="1"/>
</dbReference>
<comment type="caution">
    <text evidence="6">The sequence shown here is derived from an EMBL/GenBank/DDBJ whole genome shotgun (WGS) entry which is preliminary data.</text>
</comment>
<dbReference type="PRINTS" id="PR00455">
    <property type="entry name" value="HTHTETR"/>
</dbReference>
<keyword evidence="2 4" id="KW-0238">DNA-binding</keyword>
<evidence type="ECO:0000313" key="6">
    <source>
        <dbReference type="EMBL" id="TXS21760.1"/>
    </source>
</evidence>
<gene>
    <name evidence="6" type="ORF">EAO74_37130</name>
</gene>
<protein>
    <submittedName>
        <fullName evidence="6">TetR family transcriptional regulator</fullName>
    </submittedName>
</protein>